<dbReference type="CDD" id="cd06225">
    <property type="entry name" value="HAMP"/>
    <property type="match status" value="1"/>
</dbReference>
<evidence type="ECO:0000313" key="8">
    <source>
        <dbReference type="EMBL" id="ONG55494.1"/>
    </source>
</evidence>
<dbReference type="SUPFAM" id="SSF58104">
    <property type="entry name" value="Methyl-accepting chemotaxis protein (MCP) signaling domain"/>
    <property type="match status" value="1"/>
</dbReference>
<dbReference type="PROSITE" id="PS50111">
    <property type="entry name" value="CHEMOTAXIS_TRANSDUC_2"/>
    <property type="match status" value="1"/>
</dbReference>
<keyword evidence="1 3" id="KW-0807">Transducer</keyword>
<dbReference type="GO" id="GO:0007165">
    <property type="term" value="P:signal transduction"/>
    <property type="evidence" value="ECO:0007669"/>
    <property type="project" value="UniProtKB-KW"/>
</dbReference>
<keyword evidence="4" id="KW-1133">Transmembrane helix</keyword>
<keyword evidence="9" id="KW-1185">Reference proteome</keyword>
<dbReference type="Pfam" id="PF00672">
    <property type="entry name" value="HAMP"/>
    <property type="match status" value="1"/>
</dbReference>
<comment type="similarity">
    <text evidence="2">Belongs to the methyl-accepting chemotaxis (MCP) protein family.</text>
</comment>
<protein>
    <recommendedName>
        <fullName evidence="10">Methyl-accepting chemotaxis protein</fullName>
    </recommendedName>
</protein>
<dbReference type="AlphaFoldDB" id="A0A1V2H5R6"/>
<keyword evidence="4" id="KW-0812">Transmembrane</keyword>
<evidence type="ECO:0000256" key="5">
    <source>
        <dbReference type="SAM" id="SignalP"/>
    </source>
</evidence>
<keyword evidence="4" id="KW-0472">Membrane</keyword>
<feature type="chain" id="PRO_5013002362" description="Methyl-accepting chemotaxis protein" evidence="5">
    <location>
        <begin position="23"/>
        <end position="685"/>
    </location>
</feature>
<dbReference type="GO" id="GO:0016020">
    <property type="term" value="C:membrane"/>
    <property type="evidence" value="ECO:0007669"/>
    <property type="project" value="InterPro"/>
</dbReference>
<dbReference type="PROSITE" id="PS50885">
    <property type="entry name" value="HAMP"/>
    <property type="match status" value="1"/>
</dbReference>
<feature type="domain" description="Methyl-accepting transducer" evidence="6">
    <location>
        <begin position="429"/>
        <end position="655"/>
    </location>
</feature>
<feature type="signal peptide" evidence="5">
    <location>
        <begin position="1"/>
        <end position="22"/>
    </location>
</feature>
<dbReference type="SMART" id="SM00304">
    <property type="entry name" value="HAMP"/>
    <property type="match status" value="1"/>
</dbReference>
<proteinExistence type="inferred from homology"/>
<organism evidence="8 9">
    <name type="scientific">Teichococcus deserti</name>
    <dbReference type="NCBI Taxonomy" id="1817963"/>
    <lineage>
        <taxon>Bacteria</taxon>
        <taxon>Pseudomonadati</taxon>
        <taxon>Pseudomonadota</taxon>
        <taxon>Alphaproteobacteria</taxon>
        <taxon>Acetobacterales</taxon>
        <taxon>Roseomonadaceae</taxon>
        <taxon>Roseomonas</taxon>
    </lineage>
</organism>
<dbReference type="InterPro" id="IPR004089">
    <property type="entry name" value="MCPsignal_dom"/>
</dbReference>
<dbReference type="InterPro" id="IPR003660">
    <property type="entry name" value="HAMP_dom"/>
</dbReference>
<dbReference type="Gene3D" id="1.10.287.950">
    <property type="entry name" value="Methyl-accepting chemotaxis protein"/>
    <property type="match status" value="1"/>
</dbReference>
<evidence type="ECO:0000256" key="1">
    <source>
        <dbReference type="ARBA" id="ARBA00023224"/>
    </source>
</evidence>
<dbReference type="Proteomes" id="UP000188879">
    <property type="component" value="Unassembled WGS sequence"/>
</dbReference>
<feature type="transmembrane region" description="Helical" evidence="4">
    <location>
        <begin position="307"/>
        <end position="330"/>
    </location>
</feature>
<dbReference type="RefSeq" id="WP_076957050.1">
    <property type="nucleotide sequence ID" value="NZ_MLCO01000073.1"/>
</dbReference>
<gene>
    <name evidence="8" type="ORF">BKE38_09145</name>
</gene>
<dbReference type="Pfam" id="PF00015">
    <property type="entry name" value="MCPsignal"/>
    <property type="match status" value="1"/>
</dbReference>
<feature type="domain" description="HAMP" evidence="7">
    <location>
        <begin position="330"/>
        <end position="389"/>
    </location>
</feature>
<dbReference type="SMART" id="SM00283">
    <property type="entry name" value="MA"/>
    <property type="match status" value="1"/>
</dbReference>
<evidence type="ECO:0000313" key="9">
    <source>
        <dbReference type="Proteomes" id="UP000188879"/>
    </source>
</evidence>
<dbReference type="OrthoDB" id="8456673at2"/>
<accession>A0A1V2H5R6</accession>
<dbReference type="Gene3D" id="6.10.340.10">
    <property type="match status" value="1"/>
</dbReference>
<dbReference type="EMBL" id="MLCO01000073">
    <property type="protein sequence ID" value="ONG55494.1"/>
    <property type="molecule type" value="Genomic_DNA"/>
</dbReference>
<evidence type="ECO:0000256" key="2">
    <source>
        <dbReference type="ARBA" id="ARBA00029447"/>
    </source>
</evidence>
<evidence type="ECO:0008006" key="10">
    <source>
        <dbReference type="Google" id="ProtNLM"/>
    </source>
</evidence>
<evidence type="ECO:0000259" key="6">
    <source>
        <dbReference type="PROSITE" id="PS50111"/>
    </source>
</evidence>
<evidence type="ECO:0000256" key="4">
    <source>
        <dbReference type="SAM" id="Phobius"/>
    </source>
</evidence>
<dbReference type="PANTHER" id="PTHR32089:SF112">
    <property type="entry name" value="LYSOZYME-LIKE PROTEIN-RELATED"/>
    <property type="match status" value="1"/>
</dbReference>
<dbReference type="SUPFAM" id="SSF158472">
    <property type="entry name" value="HAMP domain-like"/>
    <property type="match status" value="1"/>
</dbReference>
<comment type="caution">
    <text evidence="8">The sequence shown here is derived from an EMBL/GenBank/DDBJ whole genome shotgun (WGS) entry which is preliminary data.</text>
</comment>
<reference evidence="8 9" key="1">
    <citation type="submission" date="2016-10" db="EMBL/GenBank/DDBJ databases">
        <title>Draft Genome sequence of Roseomonas sp. strain M3.</title>
        <authorList>
            <person name="Subhash Y."/>
            <person name="Lee S."/>
        </authorList>
    </citation>
    <scope>NUCLEOTIDE SEQUENCE [LARGE SCALE GENOMIC DNA]</scope>
    <source>
        <strain evidence="8 9">M3</strain>
    </source>
</reference>
<dbReference type="PANTHER" id="PTHR32089">
    <property type="entry name" value="METHYL-ACCEPTING CHEMOTAXIS PROTEIN MCPB"/>
    <property type="match status" value="1"/>
</dbReference>
<evidence type="ECO:0000259" key="7">
    <source>
        <dbReference type="PROSITE" id="PS50885"/>
    </source>
</evidence>
<sequence>MTIRTRLLAALLLIGGLTAALASWLAAGAWADVQGARRVDAAAATLAHIAAARQAVVEEAARLTDTAIAAPGAAEQAVQEGLQAAAAASRRAVQGLPGAAAKADAALEALRGPLLEAARLPRDERERAAADGLAQALAATLGQLRQTAATLSREAAAGAPAAAAALGMAEESQTLFELMSDRSMTLSQGIAGGALGYDKAVAATALGGRVAEAWSRLQAAATEAGLNAPVLAEAATTLAEGLMQDGERSFAELVAAARDGLPAPMTYAAFRDWTGPTIAAALAPRDLALAEARRLSDALAAGAQRRLLIAGGAILLTALAVALSTLLLVLRVARPLHVLTEAVGRIAQGELDTPLPGDGAARARPSRDEIAGMAEALRQLRAEAVTARRLSAEAAAEQAARIQRGQRLEGLLAGFEADIASGLQAVAQAAQRLDGTALGVTGTAGQGAAAAMAAAGASQGASGHIGAVAASAEELASSIDAVAREVNASAEAAARATSLVRAAEAEVQSLAGAAEAVTPVLGLIDAIARQTNLLALNATIEAARAGDAGRGFAVVAGEVKALAQQTAQATEQIVAQVDAMRAGSGSAVRAMGAIANAMQELDAIAGQVAAATEQQSAATRGIAGAVAHAAAQAEEASLQAGGTRERLDEMGTAFAALRQDAGQLAGQTTAMHDRTDAFLTAVRAA</sequence>
<keyword evidence="5" id="KW-0732">Signal</keyword>
<name>A0A1V2H5R6_9PROT</name>
<evidence type="ECO:0000256" key="3">
    <source>
        <dbReference type="PROSITE-ProRule" id="PRU00284"/>
    </source>
</evidence>